<sequence>MTLRKRIKQLAEYLPYPVGNIFAAVPFSWRLGSAYTKYSAQAKRSASWSEVEREQYALAQFRRIYEYARTHFDCYRELYRDAGLSDFKITSVQDIKKLPVTTKAFFREHIGEFSGTYKLNTGGTTGSPFSFFSDKQCWAREWAHMHWIWELADYNYRKLTLSMRGKNFGEKNIVYNPVHHEFLLNTYKPLSVFSNQFLKLIQSHEISFIHGYPSAVYNFICEAEKIYSQEELTEIFSPIKGVLLHSEFPLPYMKEKFAAYSLKCISWYGHSEMCVLAYDRDFNNHYAPMPTYGFAEEQNGHLLGTSFHNFDMPLIRYDTEDRITPTQVTTSGILMEFAIAEGRNGDFIVDKDGKQIPLTSLIFGRHHHAFDFAEHIQIRQEKPGKATLLVVSSEPLNAGINELFDLKNVNVDFNMEIIPSPILTQAGKLRLKVS</sequence>
<reference evidence="1" key="1">
    <citation type="submission" date="2019-08" db="EMBL/GenBank/DDBJ databases">
        <authorList>
            <person name="Kucharzyk K."/>
            <person name="Murdoch R.W."/>
            <person name="Higgins S."/>
            <person name="Loffler F."/>
        </authorList>
    </citation>
    <scope>NUCLEOTIDE SEQUENCE</scope>
</reference>
<proteinExistence type="predicted"/>
<evidence type="ECO:0008006" key="2">
    <source>
        <dbReference type="Google" id="ProtNLM"/>
    </source>
</evidence>
<dbReference type="Gene3D" id="3.40.50.12780">
    <property type="entry name" value="N-terminal domain of ligase-like"/>
    <property type="match status" value="1"/>
</dbReference>
<dbReference type="PANTHER" id="PTHR36932">
    <property type="entry name" value="CAPSULAR POLYSACCHARIDE BIOSYNTHESIS PROTEIN"/>
    <property type="match status" value="1"/>
</dbReference>
<protein>
    <recommendedName>
        <fullName evidence="2">Phenylacetate--CoA ligase</fullName>
    </recommendedName>
</protein>
<dbReference type="InterPro" id="IPR053158">
    <property type="entry name" value="CapK_Type1_Caps_Biosynth"/>
</dbReference>
<dbReference type="PANTHER" id="PTHR36932:SF1">
    <property type="entry name" value="CAPSULAR POLYSACCHARIDE BIOSYNTHESIS PROTEIN"/>
    <property type="match status" value="1"/>
</dbReference>
<name>A0A644XMH3_9ZZZZ</name>
<evidence type="ECO:0000313" key="1">
    <source>
        <dbReference type="EMBL" id="MPM17382.1"/>
    </source>
</evidence>
<dbReference type="AlphaFoldDB" id="A0A644XMH3"/>
<accession>A0A644XMH3</accession>
<dbReference type="EMBL" id="VSSQ01002787">
    <property type="protein sequence ID" value="MPM17382.1"/>
    <property type="molecule type" value="Genomic_DNA"/>
</dbReference>
<dbReference type="InterPro" id="IPR042099">
    <property type="entry name" value="ANL_N_sf"/>
</dbReference>
<dbReference type="SUPFAM" id="SSF56801">
    <property type="entry name" value="Acetyl-CoA synthetase-like"/>
    <property type="match status" value="1"/>
</dbReference>
<comment type="caution">
    <text evidence="1">The sequence shown here is derived from an EMBL/GenBank/DDBJ whole genome shotgun (WGS) entry which is preliminary data.</text>
</comment>
<organism evidence="1">
    <name type="scientific">bioreactor metagenome</name>
    <dbReference type="NCBI Taxonomy" id="1076179"/>
    <lineage>
        <taxon>unclassified sequences</taxon>
        <taxon>metagenomes</taxon>
        <taxon>ecological metagenomes</taxon>
    </lineage>
</organism>
<gene>
    <name evidence="1" type="ORF">SDC9_63771</name>
</gene>